<dbReference type="GeneID" id="105274042"/>
<feature type="domain" description="Glucose-methanol-choline oxidoreductase N-terminal" evidence="2">
    <location>
        <begin position="433"/>
        <end position="447"/>
    </location>
</feature>
<sequence length="733" mass="81992">MWVPADISDLCATRPTITTCQPPAMMFLALVVHLFGYSSDNRPEKSSLFNSLEDIGRPYEAAEALAISWESKKLTTPERNDNSIDGNASDTFFNNFYANNVTDSSSFVEEFNRIVDDDVEIVRIEDEPEGDHVLEVPGEEFGRRIIVDSPGNSGAKATSVKVPDTAEFLDDHYDFIVIGGGSAGCVVANRLSEVHRWKVLLLEAGIEEPEAADVPSFAPMMQGSNIDWGYRTQPDKKACRSRREGGCRWARGKVMGGSSSINYMIYIRGNRDDYDEWARLGNNGWDYEQVLPYFIKSERNKDVEIVKDNPHYHGTTGYLNVERFEYKDENAEIGLDAFEELGYKRIDVNAAHQLGTMAVQTTTRHGVRQSTNGAFIRPIRHKRKNLTVITQAHVIRIIIDPETKLALGVEYLSTRSDVVRVAIARKEVILSAGALNSPKVLMLSGIGPKEDLDRLGIPLIYDSAVGYNLQDHTTIDGLVIQLDNKTSHSAQYPQMIQDLYEYKDSHRGPLSTTGPVATSIFVRTPYEESIQLPDIQYIYDVVNVEDFYTDPAFYAEMAIAPIAYYDGLMLRPILLNPNSRGVVKLNDTDPIFGDPLIYANTFSAYPDLNRMIAAIQMAMALFDTKAFIENGYKLRKDPLPACAHVSFGTATYWQCVVMEYTSTIFHPVGTCKMGPAHDRFAVVDPQLRVYGVAGLRVVDASIMPIIVRGNTNAPTIMIAEKASDMIKEFWLKR</sequence>
<dbReference type="InterPro" id="IPR012132">
    <property type="entry name" value="GMC_OxRdtase"/>
</dbReference>
<dbReference type="SUPFAM" id="SSF54373">
    <property type="entry name" value="FAD-linked reductases, C-terminal domain"/>
    <property type="match status" value="1"/>
</dbReference>
<organism evidence="3 4">
    <name type="scientific">Fopius arisanus</name>
    <dbReference type="NCBI Taxonomy" id="64838"/>
    <lineage>
        <taxon>Eukaryota</taxon>
        <taxon>Metazoa</taxon>
        <taxon>Ecdysozoa</taxon>
        <taxon>Arthropoda</taxon>
        <taxon>Hexapoda</taxon>
        <taxon>Insecta</taxon>
        <taxon>Pterygota</taxon>
        <taxon>Neoptera</taxon>
        <taxon>Endopterygota</taxon>
        <taxon>Hymenoptera</taxon>
        <taxon>Apocrita</taxon>
        <taxon>Ichneumonoidea</taxon>
        <taxon>Braconidae</taxon>
        <taxon>Opiinae</taxon>
        <taxon>Fopius</taxon>
    </lineage>
</organism>
<keyword evidence="3" id="KW-1185">Reference proteome</keyword>
<proteinExistence type="inferred from homology"/>
<dbReference type="RefSeq" id="XP_011315149.1">
    <property type="nucleotide sequence ID" value="XM_011316847.1"/>
</dbReference>
<evidence type="ECO:0000256" key="1">
    <source>
        <dbReference type="ARBA" id="ARBA00010790"/>
    </source>
</evidence>
<dbReference type="Pfam" id="PF05199">
    <property type="entry name" value="GMC_oxred_C"/>
    <property type="match status" value="1"/>
</dbReference>
<reference evidence="4 5" key="1">
    <citation type="submission" date="2025-04" db="UniProtKB">
        <authorList>
            <consortium name="RefSeq"/>
        </authorList>
    </citation>
    <scope>IDENTIFICATION</scope>
    <source>
        <strain evidence="4 5">USDA-PBARC FA_bdor</strain>
        <tissue evidence="4 5">Whole organism</tissue>
    </source>
</reference>
<dbReference type="PANTHER" id="PTHR11552">
    <property type="entry name" value="GLUCOSE-METHANOL-CHOLINE GMC OXIDOREDUCTASE"/>
    <property type="match status" value="1"/>
</dbReference>
<dbReference type="Proteomes" id="UP000694866">
    <property type="component" value="Unplaced"/>
</dbReference>
<gene>
    <name evidence="4 5" type="primary">LOC105274042</name>
</gene>
<dbReference type="Gene3D" id="3.30.560.10">
    <property type="entry name" value="Glucose Oxidase, domain 3"/>
    <property type="match status" value="1"/>
</dbReference>
<comment type="similarity">
    <text evidence="1">Belongs to the GMC oxidoreductase family.</text>
</comment>
<dbReference type="PANTHER" id="PTHR11552:SF154">
    <property type="entry name" value="FI04917P"/>
    <property type="match status" value="1"/>
</dbReference>
<dbReference type="PROSITE" id="PS00624">
    <property type="entry name" value="GMC_OXRED_2"/>
    <property type="match status" value="1"/>
</dbReference>
<dbReference type="Pfam" id="PF00732">
    <property type="entry name" value="GMC_oxred_N"/>
    <property type="match status" value="1"/>
</dbReference>
<dbReference type="OrthoDB" id="269227at2759"/>
<dbReference type="Gene3D" id="3.50.50.60">
    <property type="entry name" value="FAD/NAD(P)-binding domain"/>
    <property type="match status" value="1"/>
</dbReference>
<evidence type="ECO:0000313" key="3">
    <source>
        <dbReference type="Proteomes" id="UP000694866"/>
    </source>
</evidence>
<evidence type="ECO:0000313" key="5">
    <source>
        <dbReference type="RefSeq" id="XP_011315158.1"/>
    </source>
</evidence>
<dbReference type="AlphaFoldDB" id="A0A9R1UB94"/>
<dbReference type="GO" id="GO:0050660">
    <property type="term" value="F:flavin adenine dinucleotide binding"/>
    <property type="evidence" value="ECO:0007669"/>
    <property type="project" value="InterPro"/>
</dbReference>
<dbReference type="GO" id="GO:0016614">
    <property type="term" value="F:oxidoreductase activity, acting on CH-OH group of donors"/>
    <property type="evidence" value="ECO:0007669"/>
    <property type="project" value="InterPro"/>
</dbReference>
<dbReference type="SUPFAM" id="SSF51905">
    <property type="entry name" value="FAD/NAD(P)-binding domain"/>
    <property type="match status" value="1"/>
</dbReference>
<dbReference type="RefSeq" id="XP_011315158.1">
    <property type="nucleotide sequence ID" value="XM_011316856.1"/>
</dbReference>
<evidence type="ECO:0000259" key="2">
    <source>
        <dbReference type="PROSITE" id="PS00624"/>
    </source>
</evidence>
<dbReference type="InterPro" id="IPR036188">
    <property type="entry name" value="FAD/NAD-bd_sf"/>
</dbReference>
<accession>A0A9R1UC00</accession>
<dbReference type="InterPro" id="IPR000172">
    <property type="entry name" value="GMC_OxRdtase_N"/>
</dbReference>
<dbReference type="KEGG" id="fas:105274042"/>
<evidence type="ECO:0000313" key="4">
    <source>
        <dbReference type="RefSeq" id="XP_011315149.1"/>
    </source>
</evidence>
<dbReference type="InterPro" id="IPR007867">
    <property type="entry name" value="GMC_OxRtase_C"/>
</dbReference>
<accession>A0A9R1UB94</accession>
<protein>
    <submittedName>
        <fullName evidence="4 5">Glucose dehydrogenase [FAD, quinone]-like</fullName>
    </submittedName>
</protein>
<name>A0A9R1UB94_9HYME</name>